<organism evidence="2 3">
    <name type="scientific">Candidatus Kapaibacterium thiocyanatum</name>
    <dbReference type="NCBI Taxonomy" id="1895771"/>
    <lineage>
        <taxon>Bacteria</taxon>
        <taxon>Pseudomonadati</taxon>
        <taxon>Candidatus Kapaibacteriota</taxon>
        <taxon>Candidatus Kapaibacteriia</taxon>
        <taxon>Candidatus Kapaibacteriales</taxon>
        <taxon>Candidatus Kapaibacteriaceae</taxon>
        <taxon>Candidatus Kapaibacterium</taxon>
    </lineage>
</organism>
<protein>
    <recommendedName>
        <fullName evidence="4">PsbP C-terminal domain-containing protein</fullName>
    </recommendedName>
</protein>
<evidence type="ECO:0000313" key="2">
    <source>
        <dbReference type="EMBL" id="OJX58756.1"/>
    </source>
</evidence>
<evidence type="ECO:0000256" key="1">
    <source>
        <dbReference type="SAM" id="SignalP"/>
    </source>
</evidence>
<proteinExistence type="predicted"/>
<evidence type="ECO:0000313" key="3">
    <source>
        <dbReference type="Proteomes" id="UP000184233"/>
    </source>
</evidence>
<dbReference type="Proteomes" id="UP000184233">
    <property type="component" value="Unassembled WGS sequence"/>
</dbReference>
<dbReference type="EMBL" id="MKVH01000015">
    <property type="protein sequence ID" value="OJX58756.1"/>
    <property type="molecule type" value="Genomic_DNA"/>
</dbReference>
<name>A0A1M3L1E4_9BACT</name>
<comment type="caution">
    <text evidence="2">The sequence shown here is derived from an EMBL/GenBank/DDBJ whole genome shotgun (WGS) entry which is preliminary data.</text>
</comment>
<sequence length="201" mass="21877">MLRYVLGLSAAAMLSASVPSTACTGCAYAFANAAARHITLATTSVLLPAGEFKKPKASTKKYDGKAMGALWVNPKVWLPATEKQGEHSDFELEHETGNAQVIVMSSKDFYPFDLFMKGFMEGMKEVAPDIEQVSTEDRTVNGAKLKFIRLKCTMNSMPITYFGYIYSGARGSVQVLATLPSEIADELYPDIENALNGLTVK</sequence>
<gene>
    <name evidence="2" type="ORF">BGO89_05485</name>
</gene>
<feature type="chain" id="PRO_5009894994" description="PsbP C-terminal domain-containing protein" evidence="1">
    <location>
        <begin position="23"/>
        <end position="201"/>
    </location>
</feature>
<dbReference type="STRING" id="1895771.BGO89_05485"/>
<feature type="signal peptide" evidence="1">
    <location>
        <begin position="1"/>
        <end position="22"/>
    </location>
</feature>
<evidence type="ECO:0008006" key="4">
    <source>
        <dbReference type="Google" id="ProtNLM"/>
    </source>
</evidence>
<dbReference type="AlphaFoldDB" id="A0A1M3L1E4"/>
<reference evidence="2 3" key="1">
    <citation type="submission" date="2016-09" db="EMBL/GenBank/DDBJ databases">
        <title>Genome-resolved meta-omics ties microbial dynamics to process performance in biotechnology for thiocyanate degradation.</title>
        <authorList>
            <person name="Kantor R.S."/>
            <person name="Huddy R.J."/>
            <person name="Iyer R."/>
            <person name="Thomas B.C."/>
            <person name="Brown C.T."/>
            <person name="Anantharaman K."/>
            <person name="Tringe S."/>
            <person name="Hettich R.L."/>
            <person name="Harrison S.T."/>
            <person name="Banfield J.F."/>
        </authorList>
    </citation>
    <scope>NUCLEOTIDE SEQUENCE [LARGE SCALE GENOMIC DNA]</scope>
    <source>
        <strain evidence="2">59-99</strain>
    </source>
</reference>
<keyword evidence="1" id="KW-0732">Signal</keyword>
<accession>A0A1M3L1E4</accession>